<dbReference type="GO" id="GO:0005524">
    <property type="term" value="F:ATP binding"/>
    <property type="evidence" value="ECO:0007669"/>
    <property type="project" value="UniProtKB-KW"/>
</dbReference>
<dbReference type="PANTHER" id="PTHR42781">
    <property type="entry name" value="SPERMIDINE/PUTRESCINE IMPORT ATP-BINDING PROTEIN POTA"/>
    <property type="match status" value="1"/>
</dbReference>
<keyword evidence="3" id="KW-0997">Cell inner membrane</keyword>
<evidence type="ECO:0000256" key="6">
    <source>
        <dbReference type="ARBA" id="ARBA00022967"/>
    </source>
</evidence>
<sequence length="368" mass="40363">MSTNQPYLNIENVVKQFGQFTALKSISLAIVKGEFVCFLGPSGCGKTTLLRAIAGLDLPTSGAIYQNQQETTFLPPEKRDFGIVFQSYALFPNLTVQENIAVGLKNQGMSTKEALEKVDYWLETIGLPTSGEKFPNQLSGGQQQRVALARALALSPGLLLLDEPLSALDAKVRVHLRDEICRLQRKLGITTIMVTHDQDEALSMADRIVVMNHGVIEQVGTPQEIYQQPATRFVAEFVGSMNFIETSVATDSHVRIAETLLPAPSLTNRKIQRGDRFDLAVRPESIKFVDSYSTSLPVRIIAMEFLGAFFRIDCELQNDASTQAIVVDVPVETVTNSRMKIGDVRYIQFSAAGLHGYSVPAAAKVLAA</sequence>
<gene>
    <name evidence="9" type="ORF">ELS82_05560</name>
</gene>
<dbReference type="RefSeq" id="WP_134834583.1">
    <property type="nucleotide sequence ID" value="NZ_SATR01000005.1"/>
</dbReference>
<dbReference type="InterPro" id="IPR003439">
    <property type="entry name" value="ABC_transporter-like_ATP-bd"/>
</dbReference>
<evidence type="ECO:0000256" key="5">
    <source>
        <dbReference type="ARBA" id="ARBA00022840"/>
    </source>
</evidence>
<evidence type="ECO:0000256" key="2">
    <source>
        <dbReference type="ARBA" id="ARBA00022475"/>
    </source>
</evidence>
<dbReference type="InterPro" id="IPR008995">
    <property type="entry name" value="Mo/tungstate-bd_C_term_dom"/>
</dbReference>
<dbReference type="AlphaFoldDB" id="A0A4Y8WIA8"/>
<reference evidence="9 10" key="1">
    <citation type="submission" date="2019-01" db="EMBL/GenBank/DDBJ databases">
        <title>Vibrio BEI176 sp. nov, a marine bacterium isolated from China: eastern marignal seas.</title>
        <authorList>
            <person name="Li B."/>
        </authorList>
    </citation>
    <scope>NUCLEOTIDE SEQUENCE [LARGE SCALE GENOMIC DNA]</scope>
    <source>
        <strain evidence="9 10">BEI176</strain>
    </source>
</reference>
<dbReference type="GO" id="GO:0015697">
    <property type="term" value="P:quaternary ammonium group transport"/>
    <property type="evidence" value="ECO:0007669"/>
    <property type="project" value="UniProtKB-ARBA"/>
</dbReference>
<keyword evidence="6" id="KW-1278">Translocase</keyword>
<keyword evidence="10" id="KW-1185">Reference proteome</keyword>
<dbReference type="FunFam" id="3.40.50.300:FF:000425">
    <property type="entry name" value="Probable ABC transporter, ATP-binding subunit"/>
    <property type="match status" value="1"/>
</dbReference>
<keyword evidence="5 9" id="KW-0067">ATP-binding</keyword>
<dbReference type="GO" id="GO:0043190">
    <property type="term" value="C:ATP-binding cassette (ABC) transporter complex"/>
    <property type="evidence" value="ECO:0007669"/>
    <property type="project" value="InterPro"/>
</dbReference>
<dbReference type="PANTHER" id="PTHR42781:SF5">
    <property type="entry name" value="PUTRESCINE TRANSPORT ATP-BINDING PROTEIN POTG"/>
    <property type="match status" value="1"/>
</dbReference>
<dbReference type="SUPFAM" id="SSF52540">
    <property type="entry name" value="P-loop containing nucleoside triphosphate hydrolases"/>
    <property type="match status" value="1"/>
</dbReference>
<proteinExistence type="predicted"/>
<protein>
    <submittedName>
        <fullName evidence="9">Putative 2-aminoethylphosphonate ABC transporter ATP-binding protein</fullName>
    </submittedName>
</protein>
<evidence type="ECO:0000256" key="7">
    <source>
        <dbReference type="ARBA" id="ARBA00023136"/>
    </source>
</evidence>
<comment type="caution">
    <text evidence="9">The sequence shown here is derived from an EMBL/GenBank/DDBJ whole genome shotgun (WGS) entry which is preliminary data.</text>
</comment>
<dbReference type="SUPFAM" id="SSF50331">
    <property type="entry name" value="MOP-like"/>
    <property type="match status" value="1"/>
</dbReference>
<dbReference type="InterPro" id="IPR012340">
    <property type="entry name" value="NA-bd_OB-fold"/>
</dbReference>
<keyword evidence="4" id="KW-0547">Nucleotide-binding</keyword>
<evidence type="ECO:0000256" key="3">
    <source>
        <dbReference type="ARBA" id="ARBA00022519"/>
    </source>
</evidence>
<dbReference type="Pfam" id="PF00005">
    <property type="entry name" value="ABC_tran"/>
    <property type="match status" value="1"/>
</dbReference>
<evidence type="ECO:0000313" key="9">
    <source>
        <dbReference type="EMBL" id="TFH92657.1"/>
    </source>
</evidence>
<evidence type="ECO:0000313" key="10">
    <source>
        <dbReference type="Proteomes" id="UP000297753"/>
    </source>
</evidence>
<evidence type="ECO:0000256" key="4">
    <source>
        <dbReference type="ARBA" id="ARBA00022741"/>
    </source>
</evidence>
<dbReference type="PROSITE" id="PS00211">
    <property type="entry name" value="ABC_TRANSPORTER_1"/>
    <property type="match status" value="1"/>
</dbReference>
<feature type="domain" description="ABC transporter" evidence="8">
    <location>
        <begin position="8"/>
        <end position="238"/>
    </location>
</feature>
<dbReference type="GO" id="GO:0016887">
    <property type="term" value="F:ATP hydrolysis activity"/>
    <property type="evidence" value="ECO:0007669"/>
    <property type="project" value="InterPro"/>
</dbReference>
<dbReference type="NCBIfam" id="TIGR03265">
    <property type="entry name" value="PhnT2"/>
    <property type="match status" value="1"/>
</dbReference>
<dbReference type="InterPro" id="IPR017666">
    <property type="entry name" value="AminoethylPonate_ABC_PhnT2"/>
</dbReference>
<name>A0A4Y8WIA8_9VIBR</name>
<dbReference type="Gene3D" id="2.40.50.140">
    <property type="entry name" value="Nucleic acid-binding proteins"/>
    <property type="match status" value="1"/>
</dbReference>
<dbReference type="InterPro" id="IPR050093">
    <property type="entry name" value="ABC_SmlMolc_Importer"/>
</dbReference>
<dbReference type="OrthoDB" id="9802264at2"/>
<dbReference type="InterPro" id="IPR003593">
    <property type="entry name" value="AAA+_ATPase"/>
</dbReference>
<accession>A0A4Y8WIA8</accession>
<dbReference type="GO" id="GO:0022857">
    <property type="term" value="F:transmembrane transporter activity"/>
    <property type="evidence" value="ECO:0007669"/>
    <property type="project" value="InterPro"/>
</dbReference>
<keyword evidence="7" id="KW-0472">Membrane</keyword>
<dbReference type="InterPro" id="IPR017871">
    <property type="entry name" value="ABC_transporter-like_CS"/>
</dbReference>
<dbReference type="Gene3D" id="2.40.50.100">
    <property type="match status" value="1"/>
</dbReference>
<organism evidence="9 10">
    <name type="scientific">Vibrio ouci</name>
    <dbReference type="NCBI Taxonomy" id="2499078"/>
    <lineage>
        <taxon>Bacteria</taxon>
        <taxon>Pseudomonadati</taxon>
        <taxon>Pseudomonadota</taxon>
        <taxon>Gammaproteobacteria</taxon>
        <taxon>Vibrionales</taxon>
        <taxon>Vibrionaceae</taxon>
        <taxon>Vibrio</taxon>
    </lineage>
</organism>
<dbReference type="InterPro" id="IPR027417">
    <property type="entry name" value="P-loop_NTPase"/>
</dbReference>
<dbReference type="Proteomes" id="UP000297753">
    <property type="component" value="Unassembled WGS sequence"/>
</dbReference>
<dbReference type="SMART" id="SM00382">
    <property type="entry name" value="AAA"/>
    <property type="match status" value="1"/>
</dbReference>
<keyword evidence="2" id="KW-1003">Cell membrane</keyword>
<evidence type="ECO:0000256" key="1">
    <source>
        <dbReference type="ARBA" id="ARBA00022448"/>
    </source>
</evidence>
<keyword evidence="1" id="KW-0813">Transport</keyword>
<dbReference type="Pfam" id="PF08402">
    <property type="entry name" value="TOBE_2"/>
    <property type="match status" value="1"/>
</dbReference>
<dbReference type="Gene3D" id="3.40.50.300">
    <property type="entry name" value="P-loop containing nucleotide triphosphate hydrolases"/>
    <property type="match status" value="1"/>
</dbReference>
<dbReference type="InterPro" id="IPR013611">
    <property type="entry name" value="Transp-assoc_OB_typ2"/>
</dbReference>
<dbReference type="EMBL" id="SATR01000005">
    <property type="protein sequence ID" value="TFH92657.1"/>
    <property type="molecule type" value="Genomic_DNA"/>
</dbReference>
<evidence type="ECO:0000259" key="8">
    <source>
        <dbReference type="PROSITE" id="PS50893"/>
    </source>
</evidence>
<dbReference type="PROSITE" id="PS50893">
    <property type="entry name" value="ABC_TRANSPORTER_2"/>
    <property type="match status" value="1"/>
</dbReference>